<dbReference type="OrthoDB" id="9801152at2"/>
<name>A0A0K1ENA2_CHOCO</name>
<sequence length="551" mass="61712">MSREGGGKPGNEAEAHAAEAALIAARKAKAARVRERGENPFANDVTTGEKLVDLAAVRARFESVRGEGGRYDATLVEAVPFRVAGRILFLRSFGGVVFIRLRDRTGELQLYCEQGTLDGWDRLDDLDLGDLVEAHGKAMATNKGELSIRAEAIRMLTKAYRPLPTKTSFKDVESRYRMRYVDLVANPPVASVFRARTAIVSGLREFFDERDFLEVETPTMHSIIGGAAARPFLTHHNALDMQLFMRIAPELYLKRLLVGGFERVYEIARCYRNEGLSTRHNPEFSMLEFYQAYATYETLMDLTEAMLRHVDAKLAHKMPAEHAAWAASRTWSFERFVRIPMSEALARAAEAAGLPVDVTQRVTADDAPIKEWAKASKAKGREIDWANFRSGAKKCETPGERMFCAYEYLAEPFLTRDYRNPDGTKSAPVFIIDYPFEVSPLARKKDAEPSLVDRFELFIDGRELCNAFSELNDPEDQDARFRAQVEKKARGAEETMDYDADYIRALEHGMPPAAGFGMGVDRLVMLLTGSSSIRDVILFPLLRPEAIGAAP</sequence>
<feature type="binding site" evidence="8">
    <location>
        <position position="463"/>
    </location>
    <ligand>
        <name>Mg(2+)</name>
        <dbReference type="ChEBI" id="CHEBI:18420"/>
        <label>2</label>
    </ligand>
</feature>
<dbReference type="GO" id="GO:0006430">
    <property type="term" value="P:lysyl-tRNA aminoacylation"/>
    <property type="evidence" value="ECO:0007669"/>
    <property type="project" value="UniProtKB-UniRule"/>
</dbReference>
<feature type="binding site" evidence="8">
    <location>
        <position position="456"/>
    </location>
    <ligand>
        <name>Mg(2+)</name>
        <dbReference type="ChEBI" id="CHEBI:18420"/>
        <label>1</label>
    </ligand>
</feature>
<dbReference type="GO" id="GO:0005829">
    <property type="term" value="C:cytosol"/>
    <property type="evidence" value="ECO:0007669"/>
    <property type="project" value="TreeGrafter"/>
</dbReference>
<protein>
    <recommendedName>
        <fullName evidence="8">Lysine--tRNA ligase</fullName>
        <ecNumber evidence="8">6.1.1.6</ecNumber>
    </recommendedName>
    <alternativeName>
        <fullName evidence="8">Lysyl-tRNA synthetase</fullName>
        <shortName evidence="8">LysRS</shortName>
    </alternativeName>
</protein>
<comment type="cofactor">
    <cofactor evidence="8 9">
        <name>Mg(2+)</name>
        <dbReference type="ChEBI" id="CHEBI:18420"/>
    </cofactor>
    <text evidence="8 9">Binds 3 Mg(2+) ions per subunit.</text>
</comment>
<feature type="binding site" evidence="8">
    <location>
        <position position="463"/>
    </location>
    <ligand>
        <name>Mg(2+)</name>
        <dbReference type="ChEBI" id="CHEBI:18420"/>
        <label>1</label>
    </ligand>
</feature>
<evidence type="ECO:0000256" key="8">
    <source>
        <dbReference type="HAMAP-Rule" id="MF_00252"/>
    </source>
</evidence>
<dbReference type="STRING" id="52.CMC5_065650"/>
<dbReference type="GO" id="GO:0000287">
    <property type="term" value="F:magnesium ion binding"/>
    <property type="evidence" value="ECO:0007669"/>
    <property type="project" value="UniProtKB-UniRule"/>
</dbReference>
<evidence type="ECO:0000313" key="12">
    <source>
        <dbReference type="Proteomes" id="UP000067626"/>
    </source>
</evidence>
<dbReference type="InterPro" id="IPR006195">
    <property type="entry name" value="aa-tRNA-synth_II"/>
</dbReference>
<dbReference type="GO" id="GO:0000049">
    <property type="term" value="F:tRNA binding"/>
    <property type="evidence" value="ECO:0007669"/>
    <property type="project" value="TreeGrafter"/>
</dbReference>
<accession>A0A0K1ENA2</accession>
<dbReference type="PANTHER" id="PTHR42918">
    <property type="entry name" value="LYSYL-TRNA SYNTHETASE"/>
    <property type="match status" value="1"/>
</dbReference>
<dbReference type="Proteomes" id="UP000067626">
    <property type="component" value="Chromosome"/>
</dbReference>
<keyword evidence="12" id="KW-1185">Reference proteome</keyword>
<dbReference type="PATRIC" id="fig|52.7.peg.7214"/>
<keyword evidence="6 8" id="KW-0030">Aminoacyl-tRNA synthetase</keyword>
<evidence type="ECO:0000256" key="5">
    <source>
        <dbReference type="ARBA" id="ARBA00022840"/>
    </source>
</evidence>
<dbReference type="SUPFAM" id="SSF50249">
    <property type="entry name" value="Nucleic acid-binding proteins"/>
    <property type="match status" value="1"/>
</dbReference>
<organism evidence="11 12">
    <name type="scientific">Chondromyces crocatus</name>
    <dbReference type="NCBI Taxonomy" id="52"/>
    <lineage>
        <taxon>Bacteria</taxon>
        <taxon>Pseudomonadati</taxon>
        <taxon>Myxococcota</taxon>
        <taxon>Polyangia</taxon>
        <taxon>Polyangiales</taxon>
        <taxon>Polyangiaceae</taxon>
        <taxon>Chondromyces</taxon>
    </lineage>
</organism>
<dbReference type="GO" id="GO:0004824">
    <property type="term" value="F:lysine-tRNA ligase activity"/>
    <property type="evidence" value="ECO:0007669"/>
    <property type="project" value="UniProtKB-UniRule"/>
</dbReference>
<dbReference type="InterPro" id="IPR012340">
    <property type="entry name" value="NA-bd_OB-fold"/>
</dbReference>
<dbReference type="EMBL" id="CP012159">
    <property type="protein sequence ID" value="AKT42339.1"/>
    <property type="molecule type" value="Genomic_DNA"/>
</dbReference>
<dbReference type="NCBIfam" id="NF001756">
    <property type="entry name" value="PRK00484.1"/>
    <property type="match status" value="1"/>
</dbReference>
<keyword evidence="8 9" id="KW-0460">Magnesium</keyword>
<keyword evidence="3 8" id="KW-0479">Metal-binding</keyword>
<gene>
    <name evidence="11" type="primary">lysK</name>
    <name evidence="8" type="synonym">lysS</name>
    <name evidence="11" type="ORF">CMC5_065650</name>
</gene>
<dbReference type="NCBIfam" id="TIGR00499">
    <property type="entry name" value="lysS_bact"/>
    <property type="match status" value="1"/>
</dbReference>
<proteinExistence type="inferred from homology"/>
<comment type="similarity">
    <text evidence="1 8">Belongs to the class-II aminoacyl-tRNA synthetase family.</text>
</comment>
<dbReference type="Gene3D" id="2.40.50.140">
    <property type="entry name" value="Nucleic acid-binding proteins"/>
    <property type="match status" value="1"/>
</dbReference>
<dbReference type="PROSITE" id="PS50862">
    <property type="entry name" value="AA_TRNA_LIGASE_II"/>
    <property type="match status" value="1"/>
</dbReference>
<keyword evidence="8" id="KW-0963">Cytoplasm</keyword>
<dbReference type="EC" id="6.1.1.6" evidence="8"/>
<dbReference type="PRINTS" id="PR00982">
    <property type="entry name" value="TRNASYNTHLYS"/>
</dbReference>
<evidence type="ECO:0000313" key="11">
    <source>
        <dbReference type="EMBL" id="AKT42339.1"/>
    </source>
</evidence>
<dbReference type="CDD" id="cd04322">
    <property type="entry name" value="LysRS_N"/>
    <property type="match status" value="1"/>
</dbReference>
<feature type="domain" description="Aminoacyl-transfer RNA synthetases class-II family profile" evidence="10">
    <location>
        <begin position="193"/>
        <end position="544"/>
    </location>
</feature>
<keyword evidence="2 8" id="KW-0436">Ligase</keyword>
<dbReference type="InterPro" id="IPR018149">
    <property type="entry name" value="Lys-tRNA-synth_II_C"/>
</dbReference>
<dbReference type="InterPro" id="IPR002313">
    <property type="entry name" value="Lys-tRNA-ligase_II"/>
</dbReference>
<dbReference type="Gene3D" id="3.30.930.10">
    <property type="entry name" value="Bira Bifunctional Protein, Domain 2"/>
    <property type="match status" value="1"/>
</dbReference>
<dbReference type="GO" id="GO:0005524">
    <property type="term" value="F:ATP binding"/>
    <property type="evidence" value="ECO:0007669"/>
    <property type="project" value="UniProtKB-UniRule"/>
</dbReference>
<evidence type="ECO:0000256" key="9">
    <source>
        <dbReference type="RuleBase" id="RU000336"/>
    </source>
</evidence>
<evidence type="ECO:0000256" key="2">
    <source>
        <dbReference type="ARBA" id="ARBA00022598"/>
    </source>
</evidence>
<dbReference type="InterPro" id="IPR045864">
    <property type="entry name" value="aa-tRNA-synth_II/BPL/LPL"/>
</dbReference>
<evidence type="ECO:0000259" key="10">
    <source>
        <dbReference type="PROSITE" id="PS50862"/>
    </source>
</evidence>
<dbReference type="KEGG" id="ccro:CMC5_065650"/>
<keyword evidence="8" id="KW-0648">Protein biosynthesis</keyword>
<evidence type="ECO:0000256" key="3">
    <source>
        <dbReference type="ARBA" id="ARBA00022723"/>
    </source>
</evidence>
<keyword evidence="5 8" id="KW-0067">ATP-binding</keyword>
<dbReference type="HAMAP" id="MF_00252">
    <property type="entry name" value="Lys_tRNA_synth_class2"/>
    <property type="match status" value="1"/>
</dbReference>
<dbReference type="InterPro" id="IPR004365">
    <property type="entry name" value="NA-bd_OB_tRNA"/>
</dbReference>
<dbReference type="Pfam" id="PF01336">
    <property type="entry name" value="tRNA_anti-codon"/>
    <property type="match status" value="1"/>
</dbReference>
<dbReference type="SUPFAM" id="SSF55681">
    <property type="entry name" value="Class II aaRS and biotin synthetases"/>
    <property type="match status" value="1"/>
</dbReference>
<evidence type="ECO:0000256" key="7">
    <source>
        <dbReference type="ARBA" id="ARBA00048573"/>
    </source>
</evidence>
<reference evidence="11 12" key="1">
    <citation type="submission" date="2015-07" db="EMBL/GenBank/DDBJ databases">
        <title>Genome analysis of myxobacterium Chondromyces crocatus Cm c5 reveals a high potential for natural compound synthesis and the genetic basis for the loss of fruiting body formation.</title>
        <authorList>
            <person name="Zaburannyi N."/>
            <person name="Bunk B."/>
            <person name="Maier J."/>
            <person name="Overmann J."/>
            <person name="Mueller R."/>
        </authorList>
    </citation>
    <scope>NUCLEOTIDE SEQUENCE [LARGE SCALE GENOMIC DNA]</scope>
    <source>
        <strain evidence="11 12">Cm c5</strain>
    </source>
</reference>
<comment type="catalytic activity">
    <reaction evidence="7 8 9">
        <text>tRNA(Lys) + L-lysine + ATP = L-lysyl-tRNA(Lys) + AMP + diphosphate</text>
        <dbReference type="Rhea" id="RHEA:20792"/>
        <dbReference type="Rhea" id="RHEA-COMP:9696"/>
        <dbReference type="Rhea" id="RHEA-COMP:9697"/>
        <dbReference type="ChEBI" id="CHEBI:30616"/>
        <dbReference type="ChEBI" id="CHEBI:32551"/>
        <dbReference type="ChEBI" id="CHEBI:33019"/>
        <dbReference type="ChEBI" id="CHEBI:78442"/>
        <dbReference type="ChEBI" id="CHEBI:78529"/>
        <dbReference type="ChEBI" id="CHEBI:456215"/>
        <dbReference type="EC" id="6.1.1.6"/>
    </reaction>
</comment>
<evidence type="ECO:0000256" key="4">
    <source>
        <dbReference type="ARBA" id="ARBA00022741"/>
    </source>
</evidence>
<dbReference type="PANTHER" id="PTHR42918:SF15">
    <property type="entry name" value="LYSINE--TRNA LIGASE, CHLOROPLASTIC_MITOCHONDRIAL"/>
    <property type="match status" value="1"/>
</dbReference>
<comment type="subunit">
    <text evidence="8">Homodimer.</text>
</comment>
<evidence type="ECO:0000256" key="6">
    <source>
        <dbReference type="ARBA" id="ARBA00023146"/>
    </source>
</evidence>
<dbReference type="Pfam" id="PF00152">
    <property type="entry name" value="tRNA-synt_2"/>
    <property type="match status" value="1"/>
</dbReference>
<dbReference type="InterPro" id="IPR004364">
    <property type="entry name" value="Aa-tRNA-synt_II"/>
</dbReference>
<evidence type="ECO:0000256" key="1">
    <source>
        <dbReference type="ARBA" id="ARBA00008226"/>
    </source>
</evidence>
<dbReference type="InterPro" id="IPR044136">
    <property type="entry name" value="Lys-tRNA-ligase_II_N"/>
</dbReference>
<dbReference type="RefSeq" id="WP_050433984.1">
    <property type="nucleotide sequence ID" value="NZ_CP012159.1"/>
</dbReference>
<comment type="subcellular location">
    <subcellularLocation>
        <location evidence="8">Cytoplasm</location>
    </subcellularLocation>
</comment>
<dbReference type="AlphaFoldDB" id="A0A0K1ENA2"/>
<keyword evidence="4 8" id="KW-0547">Nucleotide-binding</keyword>